<sequence>MSMNQTETTYHCFVPFRKRKWDSHVPAACCTIFWAAGSILVIFCVKKKGEMYRGVIVVRVSGLKVGNVRPKMGLTKSEDKRLVDDFIESMKAEFAMKDLGSLHYFLGVEIVHNTAGALLLQRKYISNLLHRFDLAEVKPVQTPLYSKLDWHSVDTQLLDNPFMYRKMVGSLQYLSFTRPDIQYAVNMASQFLHQPRLIHFQAIKRIFRYLKGTPAHGLQLNKNTFHSLTPFLDSDWAGCTTTRRSTSRFCIFLGSNLISWSTKKQPIVVRLSTEAKYRALAVATTDVIWIQFLLRELGIYLPTPILAKCDNIGAIHLAHNPVFHSRSKHVALDYHFIREKIAQGDLTVSHVPTSQQLADVFTKDVSITKFKAFWVNLHVRSSSSDCGRVIRILL</sequence>
<dbReference type="CDD" id="cd09272">
    <property type="entry name" value="RNase_HI_RT_Ty1"/>
    <property type="match status" value="1"/>
</dbReference>
<accession>A0AAF0V274</accession>
<dbReference type="PANTHER" id="PTHR11439:SF520">
    <property type="entry name" value="CYSTEINE-RICH RLK (RECEPTOR-LIKE PROTEIN KINASE) 8"/>
    <property type="match status" value="1"/>
</dbReference>
<keyword evidence="1" id="KW-1133">Transmembrane helix</keyword>
<evidence type="ECO:0000256" key="1">
    <source>
        <dbReference type="SAM" id="Phobius"/>
    </source>
</evidence>
<evidence type="ECO:0000259" key="2">
    <source>
        <dbReference type="Pfam" id="PF07727"/>
    </source>
</evidence>
<keyword evidence="1" id="KW-0812">Transmembrane</keyword>
<dbReference type="PANTHER" id="PTHR11439">
    <property type="entry name" value="GAG-POL-RELATED RETROTRANSPOSON"/>
    <property type="match status" value="1"/>
</dbReference>
<feature type="transmembrane region" description="Helical" evidence="1">
    <location>
        <begin position="25"/>
        <end position="45"/>
    </location>
</feature>
<dbReference type="SUPFAM" id="SSF56672">
    <property type="entry name" value="DNA/RNA polymerases"/>
    <property type="match status" value="1"/>
</dbReference>
<proteinExistence type="predicted"/>
<reference evidence="3" key="1">
    <citation type="submission" date="2023-08" db="EMBL/GenBank/DDBJ databases">
        <title>A de novo genome assembly of Solanum verrucosum Schlechtendal, a Mexican diploid species geographically isolated from the other diploid A-genome species in potato relatives.</title>
        <authorList>
            <person name="Hosaka K."/>
        </authorList>
    </citation>
    <scope>NUCLEOTIDE SEQUENCE</scope>
    <source>
        <tissue evidence="3">Young leaves</tissue>
    </source>
</reference>
<dbReference type="Proteomes" id="UP001234989">
    <property type="component" value="Chromosome 12"/>
</dbReference>
<dbReference type="InterPro" id="IPR013103">
    <property type="entry name" value="RVT_2"/>
</dbReference>
<protein>
    <recommendedName>
        <fullName evidence="2">Reverse transcriptase Ty1/copia-type domain-containing protein</fullName>
    </recommendedName>
</protein>
<gene>
    <name evidence="3" type="ORF">MTR67_050843</name>
</gene>
<keyword evidence="1" id="KW-0472">Membrane</keyword>
<dbReference type="EMBL" id="CP133623">
    <property type="protein sequence ID" value="WMV57458.1"/>
    <property type="molecule type" value="Genomic_DNA"/>
</dbReference>
<organism evidence="3 4">
    <name type="scientific">Solanum verrucosum</name>
    <dbReference type="NCBI Taxonomy" id="315347"/>
    <lineage>
        <taxon>Eukaryota</taxon>
        <taxon>Viridiplantae</taxon>
        <taxon>Streptophyta</taxon>
        <taxon>Embryophyta</taxon>
        <taxon>Tracheophyta</taxon>
        <taxon>Spermatophyta</taxon>
        <taxon>Magnoliopsida</taxon>
        <taxon>eudicotyledons</taxon>
        <taxon>Gunneridae</taxon>
        <taxon>Pentapetalae</taxon>
        <taxon>asterids</taxon>
        <taxon>lamiids</taxon>
        <taxon>Solanales</taxon>
        <taxon>Solanaceae</taxon>
        <taxon>Solanoideae</taxon>
        <taxon>Solaneae</taxon>
        <taxon>Solanum</taxon>
    </lineage>
</organism>
<dbReference type="Pfam" id="PF07727">
    <property type="entry name" value="RVT_2"/>
    <property type="match status" value="1"/>
</dbReference>
<dbReference type="InterPro" id="IPR043502">
    <property type="entry name" value="DNA/RNA_pol_sf"/>
</dbReference>
<evidence type="ECO:0000313" key="3">
    <source>
        <dbReference type="EMBL" id="WMV57458.1"/>
    </source>
</evidence>
<feature type="domain" description="Reverse transcriptase Ty1/copia-type" evidence="2">
    <location>
        <begin position="76"/>
        <end position="144"/>
    </location>
</feature>
<name>A0AAF0V274_SOLVR</name>
<evidence type="ECO:0000313" key="4">
    <source>
        <dbReference type="Proteomes" id="UP001234989"/>
    </source>
</evidence>
<dbReference type="AlphaFoldDB" id="A0AAF0V274"/>
<keyword evidence="4" id="KW-1185">Reference proteome</keyword>